<sequence length="721" mass="82144">MAAEITANEEPAWICECCKSAFRGLEEMCARPEPKPYDTESVSHQPDIAALRKSTEQGCVFCKLILSIVQDIHTIKESKVSADKKLDFDSRYRKFQLHPNDALSLSPIESPEKRGVVRLSVWVWDAEDERNTHGMNFLDEDFWLKITQVEHNVPHLVGREVEHLPDLISARSWLHDCVDNHEACSAEGESSKELPTRLLEITSDEGGNVVDVKLVYSATLPSCTRYAALSHCWGKELPAILTRKENVDQHLKSIDFRTLARNFQDALTTASGLGLRHLWIDSLCIIQQDKEDWEKECVKMASIFQNAIVTIAAAGAPDAHTGFLNKRSIHFGESCTFNLSGEDGQPNLIRARRDKSRKAFLTTEFPPILATRGWVHQERILAPRTLYFGSKQMYFECLTSQRFEEMHVPLGPRFTMETDSMWMIRPPWARASVSVAVSRDLEEYNRFYDLVRDYSRRRLTYEDDRLPAISGLASRFETYSKDEYLAGLWKSDLLRGLAWLCEEASVMDKNYALRAVPSREPSLPPPSWSWASCKFPVTWRYAKIYNGTSPWAAKILSTEVEPTGPDRFGQIQRGEVHISGFVKEGVIARHPALEDLPGGANMSLQELGRTGIIRSNLQLFDNEDKLTGLTWFFDDAPTAEYPLDYRREVICLVLDASVMVRGEDKFFVWVGLALEGVEGRSNIFRRIGLFQRWTNVDKWLSSVSDSLRWICSGVRQEICIV</sequence>
<protein>
    <recommendedName>
        <fullName evidence="1">Heterokaryon incompatibility domain-containing protein</fullName>
    </recommendedName>
</protein>
<dbReference type="Proteomes" id="UP000033647">
    <property type="component" value="Unassembled WGS sequence"/>
</dbReference>
<dbReference type="AlphaFoldDB" id="A0A0F4GP40"/>
<accession>A0A0F4GP40</accession>
<evidence type="ECO:0000313" key="3">
    <source>
        <dbReference type="Proteomes" id="UP000033647"/>
    </source>
</evidence>
<evidence type="ECO:0000259" key="1">
    <source>
        <dbReference type="Pfam" id="PF06985"/>
    </source>
</evidence>
<proteinExistence type="predicted"/>
<comment type="caution">
    <text evidence="2">The sequence shown here is derived from an EMBL/GenBank/DDBJ whole genome shotgun (WGS) entry which is preliminary data.</text>
</comment>
<dbReference type="STRING" id="1047168.A0A0F4GP40"/>
<dbReference type="Pfam" id="PF06985">
    <property type="entry name" value="HET"/>
    <property type="match status" value="1"/>
</dbReference>
<dbReference type="InterPro" id="IPR010730">
    <property type="entry name" value="HET"/>
</dbReference>
<dbReference type="EMBL" id="LAFY01000371">
    <property type="protein sequence ID" value="KJX98988.1"/>
    <property type="molecule type" value="Genomic_DNA"/>
</dbReference>
<dbReference type="PANTHER" id="PTHR33112">
    <property type="entry name" value="DOMAIN PROTEIN, PUTATIVE-RELATED"/>
    <property type="match status" value="1"/>
</dbReference>
<gene>
    <name evidence="2" type="ORF">TI39_contig379g00011</name>
</gene>
<reference evidence="2 3" key="1">
    <citation type="submission" date="2015-03" db="EMBL/GenBank/DDBJ databases">
        <title>RNA-seq based gene annotation and comparative genomics of four Zymoseptoria species reveal species-specific pathogenicity related genes and transposable element activity.</title>
        <authorList>
            <person name="Grandaubert J."/>
            <person name="Bhattacharyya A."/>
            <person name="Stukenbrock E.H."/>
        </authorList>
    </citation>
    <scope>NUCLEOTIDE SEQUENCE [LARGE SCALE GENOMIC DNA]</scope>
    <source>
        <strain evidence="2 3">Zb18110</strain>
    </source>
</reference>
<name>A0A0F4GP40_9PEZI</name>
<organism evidence="2 3">
    <name type="scientific">Zymoseptoria brevis</name>
    <dbReference type="NCBI Taxonomy" id="1047168"/>
    <lineage>
        <taxon>Eukaryota</taxon>
        <taxon>Fungi</taxon>
        <taxon>Dikarya</taxon>
        <taxon>Ascomycota</taxon>
        <taxon>Pezizomycotina</taxon>
        <taxon>Dothideomycetes</taxon>
        <taxon>Dothideomycetidae</taxon>
        <taxon>Mycosphaerellales</taxon>
        <taxon>Mycosphaerellaceae</taxon>
        <taxon>Zymoseptoria</taxon>
    </lineage>
</organism>
<evidence type="ECO:0000313" key="2">
    <source>
        <dbReference type="EMBL" id="KJX98988.1"/>
    </source>
</evidence>
<dbReference type="OrthoDB" id="3647420at2759"/>
<feature type="domain" description="Heterokaryon incompatibility" evidence="1">
    <location>
        <begin position="226"/>
        <end position="378"/>
    </location>
</feature>
<dbReference type="PANTHER" id="PTHR33112:SF16">
    <property type="entry name" value="HETEROKARYON INCOMPATIBILITY DOMAIN-CONTAINING PROTEIN"/>
    <property type="match status" value="1"/>
</dbReference>
<keyword evidence="3" id="KW-1185">Reference proteome</keyword>